<accession>A0AA41QZR9</accession>
<sequence>MRHIRRIARYSLYSALLLSALTVGLHFLLPYLVNSQPLRERLLALVDGRVASDADFDRLKPALFPLPHVTVTGGRITVPDQWALQAREIALYPRMRSLLRGRPALGAVVATAPEMTLHMPPRTPTAGTAPTDGIVSVADAPTAIAWPALLPPGSRLRIKEGRLTVLDAEGVVTQVDELTLTVRGTAQVLDFTLRGATDFSTALAAELQLPRRFGADGSPPATVAVQARNIDIGHLRRVLTRLLPEADLNVLEVLRDGTVETVALTSTPADWHPRQWLSTLTLEGRLIDGQLFIPHVALDLSEVSGEVAIADGVLSAQNVTARLDETFAEQGRLTLGLLARPLPLELAIDLDADLSRLPPLLARILRRSGVVEALQGLQEVRGRAMGRLHLEGPVNQLAVKAEADAVSLVIADGRLPYPLTIDGGAVRIDNRTLAVTGLRGQLQESTFEQLAAEIRWDRQAPQLHITKGAGRLSCDRLWPWVAPRLAQRFGGMPVEDLQGWIKVDRADISGPLADPARWTLRAAGTLVSVRLAVADLPAPLTAQKGRWKLQDRELSLEEVRLDYMDAALRGDVAFIPMHEGPYRITAAMEGTMDAAAGRWLHEQLQLPEFITLPTPITIDRLALERPGGRKATLQGRLSLPDGLALEGHLDIDPDHFRLHRLAFTDARSEGAVAVQWQRNGPDRSVRFQGRLDGSTLAPFGLARSSGEGSMSGDARLRWTAGSARALALEGNIEVLAWHPPAAFQFPLRIHRLTVTGNEAALLLHALDLSWQDQPLYAEGTAAMTDQGMVLDLDLSAEALDLTTLLEHRHNPDRASQADAATDGDRPRSPWILPDVQGKIDVALDRLTYRHHQWEPLRATLTWNRDSGLLQVDEAFLCGIATVGQLSWSADGYALTLMPTARQQALRYAGGCLSGAPSTERLEGTYDVDGRLTSRGATIAALRENLRGPVEVTISEGRVYNIGEAGFFTNILSFLKLNNLVRGQIPDMRERDFRYHRLHLRMQSRGERLVIEEADMLADAFNMVGEGTVALDTRQLDLTVLVSPLTTLDSLIRYLPIVGNILQGTLVAIPMGVDGPIANPRVVPLSPRSVGGRLLGILERTLKTPFRLIEPVLPGNNERSDANGANGD</sequence>
<feature type="transmembrane region" description="Helical" evidence="1">
    <location>
        <begin position="12"/>
        <end position="33"/>
    </location>
</feature>
<evidence type="ECO:0000313" key="2">
    <source>
        <dbReference type="EMBL" id="MCJ8500147.1"/>
    </source>
</evidence>
<keyword evidence="1" id="KW-0812">Transmembrane</keyword>
<dbReference type="PANTHER" id="PTHR30441">
    <property type="entry name" value="DUF748 DOMAIN-CONTAINING PROTEIN"/>
    <property type="match status" value="1"/>
</dbReference>
<keyword evidence="1" id="KW-1133">Transmembrane helix</keyword>
<name>A0AA41QZR9_9BACT</name>
<gene>
    <name evidence="2" type="ORF">MRX98_06135</name>
</gene>
<dbReference type="Proteomes" id="UP001165427">
    <property type="component" value="Unassembled WGS sequence"/>
</dbReference>
<keyword evidence="1" id="KW-0472">Membrane</keyword>
<comment type="caution">
    <text evidence="2">The sequence shown here is derived from an EMBL/GenBank/DDBJ whole genome shotgun (WGS) entry which is preliminary data.</text>
</comment>
<dbReference type="RefSeq" id="WP_246903967.1">
    <property type="nucleotide sequence ID" value="NZ_JALJRB010000005.1"/>
</dbReference>
<dbReference type="GO" id="GO:0005886">
    <property type="term" value="C:plasma membrane"/>
    <property type="evidence" value="ECO:0007669"/>
    <property type="project" value="TreeGrafter"/>
</dbReference>
<dbReference type="EMBL" id="JALJRB010000005">
    <property type="protein sequence ID" value="MCJ8500147.1"/>
    <property type="molecule type" value="Genomic_DNA"/>
</dbReference>
<dbReference type="PANTHER" id="PTHR30441:SF8">
    <property type="entry name" value="DUF748 DOMAIN-CONTAINING PROTEIN"/>
    <property type="match status" value="1"/>
</dbReference>
<organism evidence="2 3">
    <name type="scientific">Desulfatitalea alkaliphila</name>
    <dbReference type="NCBI Taxonomy" id="2929485"/>
    <lineage>
        <taxon>Bacteria</taxon>
        <taxon>Pseudomonadati</taxon>
        <taxon>Thermodesulfobacteriota</taxon>
        <taxon>Desulfobacteria</taxon>
        <taxon>Desulfobacterales</taxon>
        <taxon>Desulfosarcinaceae</taxon>
        <taxon>Desulfatitalea</taxon>
    </lineage>
</organism>
<evidence type="ECO:0000256" key="1">
    <source>
        <dbReference type="SAM" id="Phobius"/>
    </source>
</evidence>
<protein>
    <submittedName>
        <fullName evidence="2">DUF3971 domain-containing protein</fullName>
    </submittedName>
</protein>
<evidence type="ECO:0000313" key="3">
    <source>
        <dbReference type="Proteomes" id="UP001165427"/>
    </source>
</evidence>
<dbReference type="GO" id="GO:0090313">
    <property type="term" value="P:regulation of protein targeting to membrane"/>
    <property type="evidence" value="ECO:0007669"/>
    <property type="project" value="TreeGrafter"/>
</dbReference>
<dbReference type="AlphaFoldDB" id="A0AA41QZR9"/>
<reference evidence="2" key="1">
    <citation type="submission" date="2022-04" db="EMBL/GenBank/DDBJ databases">
        <title>Desulfatitalea alkaliphila sp. nov., a novel anaerobic sulfate-reducing bacterium isolated from terrestrial mud volcano, Taman Peninsula, Russia.</title>
        <authorList>
            <person name="Khomyakova M.A."/>
            <person name="Merkel A.Y."/>
            <person name="Slobodkin A.I."/>
        </authorList>
    </citation>
    <scope>NUCLEOTIDE SEQUENCE</scope>
    <source>
        <strain evidence="2">M08but</strain>
    </source>
</reference>
<proteinExistence type="predicted"/>
<keyword evidence="3" id="KW-1185">Reference proteome</keyword>
<dbReference type="InterPro" id="IPR052894">
    <property type="entry name" value="AsmA-related"/>
</dbReference>